<dbReference type="PANTHER" id="PTHR13043:SF1">
    <property type="entry name" value="EXOCYST COMPLEX COMPONENT 2"/>
    <property type="match status" value="1"/>
</dbReference>
<evidence type="ECO:0000256" key="2">
    <source>
        <dbReference type="ARBA" id="ARBA00022448"/>
    </source>
</evidence>
<dbReference type="GeneID" id="95984833"/>
<name>A0ABR3Q4Y8_9TREE</name>
<feature type="domain" description="Exocyst complex component EXOC2/Sec5 N-terminal" evidence="5">
    <location>
        <begin position="54"/>
        <end position="866"/>
    </location>
</feature>
<proteinExistence type="inferred from homology"/>
<dbReference type="InterPro" id="IPR029175">
    <property type="entry name" value="EXOC2/Sec5"/>
</dbReference>
<comment type="caution">
    <text evidence="6">The sequence shown here is derived from an EMBL/GenBank/DDBJ whole genome shotgun (WGS) entry which is preliminary data.</text>
</comment>
<keyword evidence="7" id="KW-1185">Reference proteome</keyword>
<evidence type="ECO:0000256" key="1">
    <source>
        <dbReference type="ARBA" id="ARBA00010578"/>
    </source>
</evidence>
<comment type="function">
    <text evidence="4">Component of the exocyst complex involved in the docking of exocytic vesicles with fusion sites on the plasma membrane.</text>
</comment>
<evidence type="ECO:0000313" key="6">
    <source>
        <dbReference type="EMBL" id="KAL1409793.1"/>
    </source>
</evidence>
<accession>A0ABR3Q4Y8</accession>
<comment type="similarity">
    <text evidence="1 4">Belongs to the SEC5 family.</text>
</comment>
<evidence type="ECO:0000259" key="5">
    <source>
        <dbReference type="Pfam" id="PF15469"/>
    </source>
</evidence>
<evidence type="ECO:0000256" key="4">
    <source>
        <dbReference type="RuleBase" id="RU365069"/>
    </source>
</evidence>
<keyword evidence="3 4" id="KW-0268">Exocytosis</keyword>
<sequence>MSHNLYGIDEATLLKSYNLSSLAPERWEDVDHNVEGPLAGTLTSEGGGGADDIDPLGLLSHLNNNADLDLRTRGATLLSSKAFDPKVFLSVQHPDASYDDLRRGVRHLEHALESRSEQVRILVEENFDRFVTVKATSDVVYRDMVDGFIGEDTDHGTRELREIFKVAGHRADQVFLPVLENAVKASKLRSTLGVFEKSKFLFNLPGQLLDSINAGKYDQALRDYKKGLFLRSARSSPGALMPGVPATTAEQVARQRRVFDKVWESVESVMDDMRQRLDVQLKDPGRTVDEHEKTLEILVELDGSDEPAWAYLDYQHRFIRDSMDALFQRSQEVIKDAQKAASDEPSSSSPLTDLLRRQLATPEYKPNSLLASSTEAAWAAIIAMISKLSDYVIRTLPGFWKIAKACMDGRYLKRDSSGTLRASHRPASACRQMASEIVKRYIGYLSQFFTLSDVSVADTVMRREGSNGPDRPVPSFVPAGTTVLAACYFAQEIVDQVHECALELTVIDVGKEASSGARGMVDSLRWRMEEVVTATWWRDARTLHLLGDWTTSSPDGAVKGYERYLKLVDDLQTRALTAARKIAASPGPHSAHSQRGEPTVVVQPTFKRKIRESLVEAEKLVFAGILGLAKEQKKSSRPGRSNSVTTPVQSQETRLLYTLAAFDQLRMTGVPALTARMTILLDVDASSDRKTLDMALAEMYDSVFEDYTSRRGDQLCDLVRNGVLNSGIDWLKAPTPKEVRPYMHQVVLQLVEAHAQVGDVSVDLVPRILETLVDKVSETALLSFKRVSRFGTGGMLTATLEMEFLQQSVTAYLSPKAKAALEEVYDIIAQLYRRQQPPETLQRDLDAMRRLLADSRRGTGVETMCLRSLPPASSSARK</sequence>
<keyword evidence="4" id="KW-0653">Protein transport</keyword>
<dbReference type="Pfam" id="PF15469">
    <property type="entry name" value="Sec5"/>
    <property type="match status" value="1"/>
</dbReference>
<comment type="subunit">
    <text evidence="4">Component of the exocyst complex.</text>
</comment>
<evidence type="ECO:0000313" key="7">
    <source>
        <dbReference type="Proteomes" id="UP001565368"/>
    </source>
</evidence>
<dbReference type="RefSeq" id="XP_069209737.1">
    <property type="nucleotide sequence ID" value="XM_069352319.1"/>
</dbReference>
<keyword evidence="2 4" id="KW-0813">Transport</keyword>
<organism evidence="6 7">
    <name type="scientific">Vanrija albida</name>
    <dbReference type="NCBI Taxonomy" id="181172"/>
    <lineage>
        <taxon>Eukaryota</taxon>
        <taxon>Fungi</taxon>
        <taxon>Dikarya</taxon>
        <taxon>Basidiomycota</taxon>
        <taxon>Agaricomycotina</taxon>
        <taxon>Tremellomycetes</taxon>
        <taxon>Trichosporonales</taxon>
        <taxon>Trichosporonaceae</taxon>
        <taxon>Vanrija</taxon>
    </lineage>
</organism>
<dbReference type="InterPro" id="IPR039481">
    <property type="entry name" value="EXOC2/Sec5_N_dom"/>
</dbReference>
<dbReference type="Proteomes" id="UP001565368">
    <property type="component" value="Unassembled WGS sequence"/>
</dbReference>
<dbReference type="PANTHER" id="PTHR13043">
    <property type="entry name" value="EXOCYST COMPLEX COMPONENT SEC5"/>
    <property type="match status" value="1"/>
</dbReference>
<protein>
    <recommendedName>
        <fullName evidence="4">Exocyst complex component SEC5</fullName>
    </recommendedName>
</protein>
<dbReference type="EMBL" id="JBBXJM010000003">
    <property type="protein sequence ID" value="KAL1409793.1"/>
    <property type="molecule type" value="Genomic_DNA"/>
</dbReference>
<reference evidence="6 7" key="1">
    <citation type="submission" date="2023-08" db="EMBL/GenBank/DDBJ databases">
        <title>Annotated Genome Sequence of Vanrija albida AlHP1.</title>
        <authorList>
            <person name="Herzog R."/>
        </authorList>
    </citation>
    <scope>NUCLEOTIDE SEQUENCE [LARGE SCALE GENOMIC DNA]</scope>
    <source>
        <strain evidence="6 7">AlHP1</strain>
    </source>
</reference>
<evidence type="ECO:0000256" key="3">
    <source>
        <dbReference type="ARBA" id="ARBA00022483"/>
    </source>
</evidence>
<gene>
    <name evidence="6" type="primary">SEC5</name>
    <name evidence="6" type="ORF">Q8F55_003790</name>
</gene>